<reference evidence="5" key="1">
    <citation type="journal article" date="2019" name="Int. J. Syst. Evol. Microbiol.">
        <title>The Global Catalogue of Microorganisms (GCM) 10K type strain sequencing project: providing services to taxonomists for standard genome sequencing and annotation.</title>
        <authorList>
            <consortium name="The Broad Institute Genomics Platform"/>
            <consortium name="The Broad Institute Genome Sequencing Center for Infectious Disease"/>
            <person name="Wu L."/>
            <person name="Ma J."/>
        </authorList>
    </citation>
    <scope>NUCLEOTIDE SEQUENCE [LARGE SCALE GENOMIC DNA]</scope>
    <source>
        <strain evidence="5">CGMCC 4.7682</strain>
    </source>
</reference>
<dbReference type="InterPro" id="IPR029030">
    <property type="entry name" value="Caspase-like_dom_sf"/>
</dbReference>
<evidence type="ECO:0000259" key="3">
    <source>
        <dbReference type="Pfam" id="PF24410"/>
    </source>
</evidence>
<dbReference type="Gene3D" id="3.40.50.1460">
    <property type="match status" value="1"/>
</dbReference>
<dbReference type="InterPro" id="IPR056507">
    <property type="entry name" value="wHTH-HSP90_Na-assoc"/>
</dbReference>
<dbReference type="Pfam" id="PF00656">
    <property type="entry name" value="Peptidase_C14"/>
    <property type="match status" value="1"/>
</dbReference>
<feature type="domain" description="Peptidase C14 caspase" evidence="1">
    <location>
        <begin position="4"/>
        <end position="226"/>
    </location>
</feature>
<dbReference type="PRINTS" id="PR00775">
    <property type="entry name" value="HEATSHOCK90"/>
</dbReference>
<keyword evidence="5" id="KW-1185">Reference proteome</keyword>
<sequence length="1626" mass="180647">MADRLALLIGVPSCDNDLFEALPEVVAADVRRMADVLVQSSYEVRYCGVGDESGREPTGNRIRSATMKAFRDVAPGGTLLLYFSGHGVTVGGKGYLVPQDAYAGPHGPDPECLVSLIPSRLGESRAGLVVFAVDACRDDLSDSLALVPSSGELPYPSDGSFVLFNSCQPGERSQHGDDGSYFTQALAEVLDRRNPARTLTEVHDEVMRRMARKTARTDGLEQKPDLVIAHRPGSTARPGNSVICAGDQVGEAWRRAAENTPMWERCLKDDPGRQQASEAVLGVVDQCSKQWLEAQEFLATRTGIVDPWAAQDYPVRVLAAVHKCFPEEAGFSSVELAVLVAAPFLREAALSAGIRLAATVEPTDFTRTFRDGARSDLETTHSIYEHVCRRAEGLARRDRAEPRDALGMWLVHQWLAVRPSLWTEPSVEQLCGQLARAAAGWVTAALTERELCSTIHTLIECVDASADDQRLVNLVRQRVFDPRMRAMAAALWLGGVLAADPRRVSAVVVDHLGIGSEVQLSALHAATVNARWERNGTDLELHAICDHPALHAAFTDLAHRADVVLKTALAFDPAKELIDQLPDRANSDGLRPENQDGQPVFDTPLLRFRLSDDKVRELLMGRQLYGEPDLAIRELYQNALDACRYRDVRRRYLTRRECSIVDWSGLISFRQGTDPEGREFIECTDNGVGMSMDTMVSTFANAGERFVYRSGFRSEQMRWQELDPPLRLIPNSQFGVGVFSYFMIAEEIHITTRPVGEDDVVGPQAFNVRIASSGSLFQITHSSDMPAGGTRIRLYLTGEDSLSVLRTLRRLLWIAEYTVDVIEANGSRESWQPELLRFPDAVVEPLKHGEDLWWVPGEGGFAADGVRTNEERHGLIVNLRGPRRPQFTVDRNRLRQWDKDWIRQQIRESLPALRQWPGLTLPWLWEVSDQTPTIAEDVFAYLLGQEHDMAVQGAWGRTSAPLSRVGCLPVDRELFTGEMIPWSGGTRDWWISAWRVGAWRGVTTFASSEHVAEPATTIGFPVVSPMDANVLGAIYSSGRYYRRPGKFGRPSIDEVLEAAADKDESPSERIKRLRRYAITGIDLSAARNIPRIDYRFVDKDDVLPGSTEEESLLGAVAAFAPADRHGSPPGFSLARASANLRIPLGEVIRRVAAFTSSDWTNPLAGRLRQLHDHVFTRGEVELFTQDFFVGFPWTNPTVSPAHVLRASSKLGQPVSYVLKLLDRFTALGYAVAGRQSYPEDPTQLEQEALRFAETLGFELTWLHLVQLAGATGETVQEIFTGLHRLADIGMIRLPAIGAAPEPATEDEQAIINDELYEFDWSTYRRVLAPGWLAVLDLLRGVGAREFHDYEERLRRRRRLLDIVGLDRPITVPEVLQLAWFLDYDIAKSIEYFETIYPGTADLTALPPAASEAEGLTPRHEECIAMLGSRHYLLDKGDNFEVDWALRPGDIVAAAARARQSISALLERLEPYRVLGAPLPVIDAAARKSLPDRPADRHDLAMLTSVDELGRRCYVDTVTPLWLVQTAGRLGWTLTEAHARFAALEPIGLTWTYDPAACLQDIASWQDLLILTEYLDGQEPAISGTITEEHIAASAREIDETAAAVRERLRRYAPLFGYELLTEGSVD</sequence>
<dbReference type="PANTHER" id="PTHR22576:SF37">
    <property type="entry name" value="MUCOSA-ASSOCIATED LYMPHOID TISSUE LYMPHOMA TRANSLOCATION PROTEIN 1"/>
    <property type="match status" value="1"/>
</dbReference>
<name>A0ABV7QLH2_9PSEU</name>
<dbReference type="SUPFAM" id="SSF55874">
    <property type="entry name" value="ATPase domain of HSP90 chaperone/DNA topoisomerase II/histidine kinase"/>
    <property type="match status" value="1"/>
</dbReference>
<dbReference type="InterPro" id="IPR020575">
    <property type="entry name" value="Hsp90_N"/>
</dbReference>
<accession>A0ABV7QLH2</accession>
<evidence type="ECO:0000313" key="4">
    <source>
        <dbReference type="EMBL" id="MFC3512770.1"/>
    </source>
</evidence>
<evidence type="ECO:0000259" key="2">
    <source>
        <dbReference type="Pfam" id="PF24401"/>
    </source>
</evidence>
<dbReference type="InterPro" id="IPR052039">
    <property type="entry name" value="Caspase-related_regulators"/>
</dbReference>
<feature type="domain" description="iHD-CE" evidence="2">
    <location>
        <begin position="253"/>
        <end position="592"/>
    </location>
</feature>
<dbReference type="SUPFAM" id="SSF52129">
    <property type="entry name" value="Caspase-like"/>
    <property type="match status" value="1"/>
</dbReference>
<dbReference type="InterPro" id="IPR036890">
    <property type="entry name" value="HATPase_C_sf"/>
</dbReference>
<comment type="caution">
    <text evidence="4">The sequence shown here is derived from an EMBL/GenBank/DDBJ whole genome shotgun (WGS) entry which is preliminary data.</text>
</comment>
<dbReference type="Proteomes" id="UP001595764">
    <property type="component" value="Unassembled WGS sequence"/>
</dbReference>
<dbReference type="Gene3D" id="3.30.565.10">
    <property type="entry name" value="Histidine kinase-like ATPase, C-terminal domain"/>
    <property type="match status" value="1"/>
</dbReference>
<dbReference type="InterPro" id="IPR011600">
    <property type="entry name" value="Pept_C14_caspase"/>
</dbReference>
<dbReference type="EMBL" id="JBHRWI010000025">
    <property type="protein sequence ID" value="MFC3512770.1"/>
    <property type="molecule type" value="Genomic_DNA"/>
</dbReference>
<feature type="domain" description="wHTH-Hsp90 Na associated" evidence="3">
    <location>
        <begin position="1563"/>
        <end position="1617"/>
    </location>
</feature>
<gene>
    <name evidence="4" type="ORF">ACFORO_21555</name>
</gene>
<evidence type="ECO:0000259" key="1">
    <source>
        <dbReference type="Pfam" id="PF00656"/>
    </source>
</evidence>
<dbReference type="InterPro" id="IPR056506">
    <property type="entry name" value="iHD-CE"/>
</dbReference>
<dbReference type="PANTHER" id="PTHR22576">
    <property type="entry name" value="MUCOSA ASSOCIATED LYMPHOID TISSUE LYMPHOMA TRANSLOCATION PROTEIN 1/PARACASPASE"/>
    <property type="match status" value="1"/>
</dbReference>
<dbReference type="Pfam" id="PF24401">
    <property type="entry name" value="iHD-CE"/>
    <property type="match status" value="1"/>
</dbReference>
<protein>
    <submittedName>
        <fullName evidence="4">Caspase family protein</fullName>
    </submittedName>
</protein>
<organism evidence="4 5">
    <name type="scientific">Amycolatopsis halotolerans</name>
    <dbReference type="NCBI Taxonomy" id="330083"/>
    <lineage>
        <taxon>Bacteria</taxon>
        <taxon>Bacillati</taxon>
        <taxon>Actinomycetota</taxon>
        <taxon>Actinomycetes</taxon>
        <taxon>Pseudonocardiales</taxon>
        <taxon>Pseudonocardiaceae</taxon>
        <taxon>Amycolatopsis</taxon>
    </lineage>
</organism>
<dbReference type="RefSeq" id="WP_377876449.1">
    <property type="nucleotide sequence ID" value="NZ_JBHMAY010000096.1"/>
</dbReference>
<proteinExistence type="predicted"/>
<evidence type="ECO:0000313" key="5">
    <source>
        <dbReference type="Proteomes" id="UP001595764"/>
    </source>
</evidence>
<dbReference type="Pfam" id="PF24410">
    <property type="entry name" value="wHTH-HSP90_Na-assoc"/>
    <property type="match status" value="1"/>
</dbReference>